<evidence type="ECO:0000256" key="1">
    <source>
        <dbReference type="ARBA" id="ARBA00004141"/>
    </source>
</evidence>
<dbReference type="EMBL" id="BAABFL010000108">
    <property type="protein sequence ID" value="GAA4648804.1"/>
    <property type="molecule type" value="Genomic_DNA"/>
</dbReference>
<evidence type="ECO:0000256" key="4">
    <source>
        <dbReference type="ARBA" id="ARBA00023136"/>
    </source>
</evidence>
<evidence type="ECO:0000256" key="2">
    <source>
        <dbReference type="ARBA" id="ARBA00022692"/>
    </source>
</evidence>
<dbReference type="Proteomes" id="UP001500604">
    <property type="component" value="Unassembled WGS sequence"/>
</dbReference>
<protein>
    <submittedName>
        <fullName evidence="7">NfeD family protein</fullName>
    </submittedName>
</protein>
<feature type="domain" description="NfeD-like C-terminal" evidence="6">
    <location>
        <begin position="93"/>
        <end position="147"/>
    </location>
</feature>
<dbReference type="InterPro" id="IPR052165">
    <property type="entry name" value="Membrane_assoc_protease"/>
</dbReference>
<evidence type="ECO:0000256" key="5">
    <source>
        <dbReference type="SAM" id="Phobius"/>
    </source>
</evidence>
<dbReference type="InterPro" id="IPR012340">
    <property type="entry name" value="NA-bd_OB-fold"/>
</dbReference>
<proteinExistence type="predicted"/>
<accession>A0ABP8UYI5</accession>
<dbReference type="PANTHER" id="PTHR33507:SF3">
    <property type="entry name" value="INNER MEMBRANE PROTEIN YBBJ"/>
    <property type="match status" value="1"/>
</dbReference>
<evidence type="ECO:0000256" key="3">
    <source>
        <dbReference type="ARBA" id="ARBA00022989"/>
    </source>
</evidence>
<dbReference type="RefSeq" id="WP_345194524.1">
    <property type="nucleotide sequence ID" value="NZ_BAABFL010000108.1"/>
</dbReference>
<organism evidence="7 8">
    <name type="scientific">Kistimonas scapharcae</name>
    <dbReference type="NCBI Taxonomy" id="1036133"/>
    <lineage>
        <taxon>Bacteria</taxon>
        <taxon>Pseudomonadati</taxon>
        <taxon>Pseudomonadota</taxon>
        <taxon>Gammaproteobacteria</taxon>
        <taxon>Oceanospirillales</taxon>
        <taxon>Endozoicomonadaceae</taxon>
        <taxon>Kistimonas</taxon>
    </lineage>
</organism>
<feature type="transmembrane region" description="Helical" evidence="5">
    <location>
        <begin position="12"/>
        <end position="41"/>
    </location>
</feature>
<dbReference type="Pfam" id="PF01957">
    <property type="entry name" value="NfeD"/>
    <property type="match status" value="1"/>
</dbReference>
<sequence>MGLLDSLQPWHWLILSLVLFALEALGASGFLIGAGIASALMALLLWLFPSLDWGVQLMLFGVGTLAMTVAWWKVFRRYNEQTDHPELNNRAVQMVGRVIVLEQPVSNGQGRIQIGDTFWKVRSEADLEAGTTVVVSGYDGMVLQLTPRE</sequence>
<evidence type="ECO:0000313" key="7">
    <source>
        <dbReference type="EMBL" id="GAA4648804.1"/>
    </source>
</evidence>
<dbReference type="SUPFAM" id="SSF141322">
    <property type="entry name" value="NfeD domain-like"/>
    <property type="match status" value="1"/>
</dbReference>
<name>A0ABP8UYI5_9GAMM</name>
<keyword evidence="4 5" id="KW-0472">Membrane</keyword>
<comment type="caution">
    <text evidence="7">The sequence shown here is derived from an EMBL/GenBank/DDBJ whole genome shotgun (WGS) entry which is preliminary data.</text>
</comment>
<keyword evidence="2 5" id="KW-0812">Transmembrane</keyword>
<keyword evidence="3 5" id="KW-1133">Transmembrane helix</keyword>
<evidence type="ECO:0000259" key="6">
    <source>
        <dbReference type="Pfam" id="PF01957"/>
    </source>
</evidence>
<reference evidence="8" key="1">
    <citation type="journal article" date="2019" name="Int. J. Syst. Evol. Microbiol.">
        <title>The Global Catalogue of Microorganisms (GCM) 10K type strain sequencing project: providing services to taxonomists for standard genome sequencing and annotation.</title>
        <authorList>
            <consortium name="The Broad Institute Genomics Platform"/>
            <consortium name="The Broad Institute Genome Sequencing Center for Infectious Disease"/>
            <person name="Wu L."/>
            <person name="Ma J."/>
        </authorList>
    </citation>
    <scope>NUCLEOTIDE SEQUENCE [LARGE SCALE GENOMIC DNA]</scope>
    <source>
        <strain evidence="8">JCM 17805</strain>
    </source>
</reference>
<keyword evidence="8" id="KW-1185">Reference proteome</keyword>
<comment type="subcellular location">
    <subcellularLocation>
        <location evidence="1">Membrane</location>
        <topology evidence="1">Multi-pass membrane protein</topology>
    </subcellularLocation>
</comment>
<feature type="transmembrane region" description="Helical" evidence="5">
    <location>
        <begin position="53"/>
        <end position="72"/>
    </location>
</feature>
<dbReference type="InterPro" id="IPR002810">
    <property type="entry name" value="NfeD-like_C"/>
</dbReference>
<dbReference type="Gene3D" id="2.40.50.140">
    <property type="entry name" value="Nucleic acid-binding proteins"/>
    <property type="match status" value="1"/>
</dbReference>
<dbReference type="PANTHER" id="PTHR33507">
    <property type="entry name" value="INNER MEMBRANE PROTEIN YBBJ"/>
    <property type="match status" value="1"/>
</dbReference>
<gene>
    <name evidence="7" type="ORF">GCM10023116_10770</name>
</gene>
<evidence type="ECO:0000313" key="8">
    <source>
        <dbReference type="Proteomes" id="UP001500604"/>
    </source>
</evidence>